<comment type="caution">
    <text evidence="9">The sequence shown here is derived from an EMBL/GenBank/DDBJ whole genome shotgun (WGS) entry which is preliminary data.</text>
</comment>
<sequence>MNHTSESVHITAHITVNIESALPSSPSSFLNVPPSHTPDFARGYKFWCIIIGFLVTNLLGALENTVVSTAAPVILSDLQMGQNFIWITNAFFVCSAAFQPLFGQLCNIVGRRWIVLIVAIFILRSGICGVARNGTMLIAGRAVQGMGSGGIIMIIDIIVSDLAPLRQRGNYMAVVLVIYGIGVSLGPFIGGAIVYSTTWRWVFYLNLPVGGTSLVILYLFLHVKYKKDVTFAQKLQRIELVGNAILMTGTVAVLYALSITNPWSSWHKLVALDSPRRTGVTLLPYSLVGIPGAAISAMALSRWSKFRPLNFAGFALFAIPLGLFTLQRENTSTAEWAIFNSRRR</sequence>
<feature type="transmembrane region" description="Helical" evidence="7">
    <location>
        <begin position="308"/>
        <end position="326"/>
    </location>
</feature>
<gene>
    <name evidence="9" type="ORF">EAE98_005333</name>
</gene>
<dbReference type="PANTHER" id="PTHR23501">
    <property type="entry name" value="MAJOR FACILITATOR SUPERFAMILY"/>
    <property type="match status" value="1"/>
</dbReference>
<dbReference type="InterPro" id="IPR036259">
    <property type="entry name" value="MFS_trans_sf"/>
</dbReference>
<organism evidence="9 10">
    <name type="scientific">Botrytis deweyae</name>
    <dbReference type="NCBI Taxonomy" id="2478750"/>
    <lineage>
        <taxon>Eukaryota</taxon>
        <taxon>Fungi</taxon>
        <taxon>Dikarya</taxon>
        <taxon>Ascomycota</taxon>
        <taxon>Pezizomycotina</taxon>
        <taxon>Leotiomycetes</taxon>
        <taxon>Helotiales</taxon>
        <taxon>Sclerotiniaceae</taxon>
        <taxon>Botrytis</taxon>
    </lineage>
</organism>
<accession>A0ABQ7INN6</accession>
<evidence type="ECO:0000259" key="8">
    <source>
        <dbReference type="PROSITE" id="PS50850"/>
    </source>
</evidence>
<keyword evidence="6" id="KW-0325">Glycoprotein</keyword>
<name>A0ABQ7INN6_9HELO</name>
<comment type="subcellular location">
    <subcellularLocation>
        <location evidence="1">Membrane</location>
        <topology evidence="1">Multi-pass membrane protein</topology>
    </subcellularLocation>
</comment>
<dbReference type="PROSITE" id="PS50850">
    <property type="entry name" value="MFS"/>
    <property type="match status" value="1"/>
</dbReference>
<feature type="transmembrane region" description="Helical" evidence="7">
    <location>
        <begin position="201"/>
        <end position="220"/>
    </location>
</feature>
<protein>
    <recommendedName>
        <fullName evidence="8">Major facilitator superfamily (MFS) profile domain-containing protein</fullName>
    </recommendedName>
</protein>
<feature type="transmembrane region" description="Helical" evidence="7">
    <location>
        <begin position="82"/>
        <end position="101"/>
    </location>
</feature>
<keyword evidence="3 7" id="KW-0812">Transmembrane</keyword>
<keyword evidence="4 7" id="KW-1133">Transmembrane helix</keyword>
<evidence type="ECO:0000256" key="5">
    <source>
        <dbReference type="ARBA" id="ARBA00023136"/>
    </source>
</evidence>
<evidence type="ECO:0000256" key="6">
    <source>
        <dbReference type="ARBA" id="ARBA00023180"/>
    </source>
</evidence>
<evidence type="ECO:0000256" key="2">
    <source>
        <dbReference type="ARBA" id="ARBA00022448"/>
    </source>
</evidence>
<dbReference type="SUPFAM" id="SSF103473">
    <property type="entry name" value="MFS general substrate transporter"/>
    <property type="match status" value="1"/>
</dbReference>
<evidence type="ECO:0000256" key="4">
    <source>
        <dbReference type="ARBA" id="ARBA00022989"/>
    </source>
</evidence>
<proteinExistence type="predicted"/>
<feature type="transmembrane region" description="Helical" evidence="7">
    <location>
        <begin position="171"/>
        <end position="195"/>
    </location>
</feature>
<feature type="transmembrane region" description="Helical" evidence="7">
    <location>
        <begin position="280"/>
        <end position="301"/>
    </location>
</feature>
<evidence type="ECO:0000313" key="9">
    <source>
        <dbReference type="EMBL" id="KAF7929415.1"/>
    </source>
</evidence>
<feature type="transmembrane region" description="Helical" evidence="7">
    <location>
        <begin position="113"/>
        <end position="132"/>
    </location>
</feature>
<dbReference type="EMBL" id="RCSX01000010">
    <property type="protein sequence ID" value="KAF7929415.1"/>
    <property type="molecule type" value="Genomic_DNA"/>
</dbReference>
<feature type="transmembrane region" description="Helical" evidence="7">
    <location>
        <begin position="44"/>
        <end position="62"/>
    </location>
</feature>
<dbReference type="GeneID" id="62232107"/>
<evidence type="ECO:0000313" key="10">
    <source>
        <dbReference type="Proteomes" id="UP000783213"/>
    </source>
</evidence>
<dbReference type="RefSeq" id="XP_038810797.1">
    <property type="nucleotide sequence ID" value="XM_038952955.1"/>
</dbReference>
<feature type="transmembrane region" description="Helical" evidence="7">
    <location>
        <begin position="138"/>
        <end position="159"/>
    </location>
</feature>
<feature type="domain" description="Major facilitator superfamily (MFS) profile" evidence="8">
    <location>
        <begin position="49"/>
        <end position="344"/>
    </location>
</feature>
<reference evidence="9 10" key="1">
    <citation type="journal article" date="2020" name="Genome Biol. Evol.">
        <title>Comparative genomics of Sclerotiniaceae.</title>
        <authorList>
            <person name="Valero Jimenez C.A."/>
            <person name="Steentjes M."/>
            <person name="Scholten O.E."/>
            <person name="Van Kan J.A.L."/>
        </authorList>
    </citation>
    <scope>NUCLEOTIDE SEQUENCE [LARGE SCALE GENOMIC DNA]</scope>
    <source>
        <strain evidence="9 10">B1</strain>
    </source>
</reference>
<dbReference type="Pfam" id="PF07690">
    <property type="entry name" value="MFS_1"/>
    <property type="match status" value="1"/>
</dbReference>
<dbReference type="InterPro" id="IPR020846">
    <property type="entry name" value="MFS_dom"/>
</dbReference>
<keyword evidence="10" id="KW-1185">Reference proteome</keyword>
<feature type="transmembrane region" description="Helical" evidence="7">
    <location>
        <begin position="240"/>
        <end position="260"/>
    </location>
</feature>
<evidence type="ECO:0000256" key="3">
    <source>
        <dbReference type="ARBA" id="ARBA00022692"/>
    </source>
</evidence>
<dbReference type="Gene3D" id="1.20.1720.10">
    <property type="entry name" value="Multidrug resistance protein D"/>
    <property type="match status" value="1"/>
</dbReference>
<keyword evidence="5 7" id="KW-0472">Membrane</keyword>
<dbReference type="InterPro" id="IPR011701">
    <property type="entry name" value="MFS"/>
</dbReference>
<keyword evidence="2" id="KW-0813">Transport</keyword>
<dbReference type="Proteomes" id="UP000783213">
    <property type="component" value="Unassembled WGS sequence"/>
</dbReference>
<dbReference type="PANTHER" id="PTHR23501:SF187">
    <property type="entry name" value="MAJOR FACILITATOR SUPERFAMILY (MFS) PROFILE DOMAIN-CONTAINING PROTEIN"/>
    <property type="match status" value="1"/>
</dbReference>
<evidence type="ECO:0000256" key="1">
    <source>
        <dbReference type="ARBA" id="ARBA00004141"/>
    </source>
</evidence>
<evidence type="ECO:0000256" key="7">
    <source>
        <dbReference type="SAM" id="Phobius"/>
    </source>
</evidence>